<feature type="domain" description="Lipid/polyisoprenoid-binding YceI-like" evidence="2">
    <location>
        <begin position="22"/>
        <end position="182"/>
    </location>
</feature>
<dbReference type="PANTHER" id="PTHR34406:SF1">
    <property type="entry name" value="PROTEIN YCEI"/>
    <property type="match status" value="1"/>
</dbReference>
<proteinExistence type="predicted"/>
<evidence type="ECO:0000259" key="2">
    <source>
        <dbReference type="SMART" id="SM00867"/>
    </source>
</evidence>
<comment type="caution">
    <text evidence="3">The sequence shown here is derived from an EMBL/GenBank/DDBJ whole genome shotgun (WGS) entry which is preliminary data.</text>
</comment>
<organism evidence="3 4">
    <name type="scientific">Cognatilysobacter xinjiangensis</name>
    <dbReference type="NCBI Taxonomy" id="546892"/>
    <lineage>
        <taxon>Bacteria</taxon>
        <taxon>Pseudomonadati</taxon>
        <taxon>Pseudomonadota</taxon>
        <taxon>Gammaproteobacteria</taxon>
        <taxon>Lysobacterales</taxon>
        <taxon>Lysobacteraceae</taxon>
        <taxon>Cognatilysobacter</taxon>
    </lineage>
</organism>
<keyword evidence="4" id="KW-1185">Reference proteome</keyword>
<dbReference type="SUPFAM" id="SSF101874">
    <property type="entry name" value="YceI-like"/>
    <property type="match status" value="1"/>
</dbReference>
<name>A0ABQ3C800_9GAMM</name>
<evidence type="ECO:0000313" key="4">
    <source>
        <dbReference type="Proteomes" id="UP000643403"/>
    </source>
</evidence>
<dbReference type="InterPro" id="IPR007372">
    <property type="entry name" value="Lipid/polyisoprenoid-bd_YceI"/>
</dbReference>
<keyword evidence="1" id="KW-0732">Signal</keyword>
<feature type="chain" id="PRO_5045826762" description="Lipid/polyisoprenoid-binding YceI-like domain-containing protein" evidence="1">
    <location>
        <begin position="23"/>
        <end position="183"/>
    </location>
</feature>
<sequence length="183" mass="20419">MAVTGHVAALVLALLACGACHAQVIDVARSRIDFDVHTRIGSSVRGRFPVFEGRVDTLPDGHRQVRLRLSTRDLEVGGSTRYTRLARGPQLFDAERHPVIEFVSEPFAPELVHHGGTLAGRLRMRGIERTERFELQPAACERAGHDCPILATGRVSRDDYGLDGWRWALADRVRFLLNVRFAD</sequence>
<accession>A0ABQ3C800</accession>
<dbReference type="Proteomes" id="UP000643403">
    <property type="component" value="Unassembled WGS sequence"/>
</dbReference>
<dbReference type="PANTHER" id="PTHR34406">
    <property type="entry name" value="PROTEIN YCEI"/>
    <property type="match status" value="1"/>
</dbReference>
<feature type="signal peptide" evidence="1">
    <location>
        <begin position="1"/>
        <end position="22"/>
    </location>
</feature>
<dbReference type="SMART" id="SM00867">
    <property type="entry name" value="YceI"/>
    <property type="match status" value="1"/>
</dbReference>
<dbReference type="EMBL" id="BMXY01000005">
    <property type="protein sequence ID" value="GGZ71620.1"/>
    <property type="molecule type" value="Genomic_DNA"/>
</dbReference>
<reference evidence="4" key="1">
    <citation type="journal article" date="2019" name="Int. J. Syst. Evol. Microbiol.">
        <title>The Global Catalogue of Microorganisms (GCM) 10K type strain sequencing project: providing services to taxonomists for standard genome sequencing and annotation.</title>
        <authorList>
            <consortium name="The Broad Institute Genomics Platform"/>
            <consortium name="The Broad Institute Genome Sequencing Center for Infectious Disease"/>
            <person name="Wu L."/>
            <person name="Ma J."/>
        </authorList>
    </citation>
    <scope>NUCLEOTIDE SEQUENCE [LARGE SCALE GENOMIC DNA]</scope>
    <source>
        <strain evidence="4">KCTC 22558</strain>
    </source>
</reference>
<dbReference type="Gene3D" id="2.40.128.110">
    <property type="entry name" value="Lipid/polyisoprenoid-binding, YceI-like"/>
    <property type="match status" value="1"/>
</dbReference>
<protein>
    <recommendedName>
        <fullName evidence="2">Lipid/polyisoprenoid-binding YceI-like domain-containing protein</fullName>
    </recommendedName>
</protein>
<evidence type="ECO:0000256" key="1">
    <source>
        <dbReference type="SAM" id="SignalP"/>
    </source>
</evidence>
<dbReference type="Pfam" id="PF04264">
    <property type="entry name" value="YceI"/>
    <property type="match status" value="1"/>
</dbReference>
<dbReference type="InterPro" id="IPR036761">
    <property type="entry name" value="TTHA0802/YceI-like_sf"/>
</dbReference>
<evidence type="ECO:0000313" key="3">
    <source>
        <dbReference type="EMBL" id="GGZ71620.1"/>
    </source>
</evidence>
<dbReference type="RefSeq" id="WP_189450964.1">
    <property type="nucleotide sequence ID" value="NZ_BMXY01000005.1"/>
</dbReference>
<gene>
    <name evidence="3" type="ORF">GCM10008101_27320</name>
</gene>